<dbReference type="InterPro" id="IPR058548">
    <property type="entry name" value="MlaB-like_STAS"/>
</dbReference>
<dbReference type="EMBL" id="CP031264">
    <property type="protein sequence ID" value="AXI76910.1"/>
    <property type="molecule type" value="Genomic_DNA"/>
</dbReference>
<dbReference type="Pfam" id="PF13466">
    <property type="entry name" value="STAS_2"/>
    <property type="match status" value="1"/>
</dbReference>
<evidence type="ECO:0000313" key="3">
    <source>
        <dbReference type="EMBL" id="AXI76910.1"/>
    </source>
</evidence>
<dbReference type="InterPro" id="IPR036513">
    <property type="entry name" value="STAS_dom_sf"/>
</dbReference>
<protein>
    <submittedName>
        <fullName evidence="3">Anti-sigma factor antagonist</fullName>
    </submittedName>
</protein>
<sequence>MLLHLCRAGVRVRRRGAAASVATVLHRSIRPGEHTQPGPGAVWGGSWHGRAPVHGKPVAQCARPVTGAQPGAYSLGTPPAERGRPPDRENGGTTVKTLLRRSAEPPEPVYQDGLLQVVRTGHAGRLALRGDVDASNVNRLAGVLSAEARRPADPQGGPGSLHLELSDLEFMDVGGCRLLVHTALALFGDGERRLVLHGLAPHLRRVMRVVGWDRTPGLDIVLDGPYGFPTPSAH</sequence>
<dbReference type="SUPFAM" id="SSF52091">
    <property type="entry name" value="SpoIIaa-like"/>
    <property type="match status" value="1"/>
</dbReference>
<evidence type="ECO:0000313" key="4">
    <source>
        <dbReference type="Proteomes" id="UP000249340"/>
    </source>
</evidence>
<organism evidence="3 4">
    <name type="scientific">Peterkaempfera bronchialis</name>
    <dbReference type="NCBI Taxonomy" id="2126346"/>
    <lineage>
        <taxon>Bacteria</taxon>
        <taxon>Bacillati</taxon>
        <taxon>Actinomycetota</taxon>
        <taxon>Actinomycetes</taxon>
        <taxon>Kitasatosporales</taxon>
        <taxon>Streptomycetaceae</taxon>
        <taxon>Peterkaempfera</taxon>
    </lineage>
</organism>
<dbReference type="CDD" id="cd07043">
    <property type="entry name" value="STAS_anti-anti-sigma_factors"/>
    <property type="match status" value="1"/>
</dbReference>
<dbReference type="Proteomes" id="UP000249340">
    <property type="component" value="Chromosome"/>
</dbReference>
<feature type="domain" description="STAS" evidence="2">
    <location>
        <begin position="126"/>
        <end position="211"/>
    </location>
</feature>
<feature type="region of interest" description="Disordered" evidence="1">
    <location>
        <begin position="66"/>
        <end position="93"/>
    </location>
</feature>
<name>A0A345ST55_9ACTN</name>
<dbReference type="KEGG" id="stri:C7M71_005045"/>
<dbReference type="AlphaFoldDB" id="A0A345ST55"/>
<gene>
    <name evidence="3" type="ORF">C7M71_005045</name>
</gene>
<feature type="region of interest" description="Disordered" evidence="1">
    <location>
        <begin position="30"/>
        <end position="49"/>
    </location>
</feature>
<reference evidence="4" key="1">
    <citation type="submission" date="2018-07" db="EMBL/GenBank/DDBJ databases">
        <title>Streptacidiphilus bronchialis DSM 106435 chromosome.</title>
        <authorList>
            <person name="Batra D."/>
            <person name="Gulvik C.A."/>
        </authorList>
    </citation>
    <scope>NUCLEOTIDE SEQUENCE [LARGE SCALE GENOMIC DNA]</scope>
    <source>
        <strain evidence="4">DSM 106435</strain>
    </source>
</reference>
<evidence type="ECO:0000256" key="1">
    <source>
        <dbReference type="SAM" id="MobiDB-lite"/>
    </source>
</evidence>
<accession>A0A345ST55</accession>
<keyword evidence="4" id="KW-1185">Reference proteome</keyword>
<proteinExistence type="predicted"/>
<evidence type="ECO:0000259" key="2">
    <source>
        <dbReference type="PROSITE" id="PS50801"/>
    </source>
</evidence>
<dbReference type="OrthoDB" id="4088450at2"/>
<feature type="compositionally biased region" description="Basic and acidic residues" evidence="1">
    <location>
        <begin position="81"/>
        <end position="90"/>
    </location>
</feature>
<dbReference type="InterPro" id="IPR002645">
    <property type="entry name" value="STAS_dom"/>
</dbReference>
<dbReference type="PROSITE" id="PS50801">
    <property type="entry name" value="STAS"/>
    <property type="match status" value="1"/>
</dbReference>
<dbReference type="Gene3D" id="3.30.750.24">
    <property type="entry name" value="STAS domain"/>
    <property type="match status" value="1"/>
</dbReference>